<proteinExistence type="predicted"/>
<keyword evidence="2" id="KW-1185">Reference proteome</keyword>
<reference evidence="1" key="1">
    <citation type="submission" date="2024-03" db="EMBL/GenBank/DDBJ databases">
        <title>WGS assembly of Saponaria officinalis var. Norfolk2.</title>
        <authorList>
            <person name="Jenkins J."/>
            <person name="Shu S."/>
            <person name="Grimwood J."/>
            <person name="Barry K."/>
            <person name="Goodstein D."/>
            <person name="Schmutz J."/>
            <person name="Leebens-Mack J."/>
            <person name="Osbourn A."/>
        </authorList>
    </citation>
    <scope>NUCLEOTIDE SEQUENCE [LARGE SCALE GENOMIC DNA]</scope>
    <source>
        <strain evidence="1">JIC</strain>
    </source>
</reference>
<sequence>MGDVMEIEETALKKSAKRKREQQKLVTPEERESRLKTLNEELCSLIKYFNDVLSVNVSLGLDNFSEISVSGSNASLNAVIATMLEEKTCSYSKLAGEINEKI</sequence>
<evidence type="ECO:0000313" key="1">
    <source>
        <dbReference type="EMBL" id="KAK9750020.1"/>
    </source>
</evidence>
<dbReference type="EMBL" id="JBDFQZ010000002">
    <property type="protein sequence ID" value="KAK9750020.1"/>
    <property type="molecule type" value="Genomic_DNA"/>
</dbReference>
<evidence type="ECO:0000313" key="2">
    <source>
        <dbReference type="Proteomes" id="UP001443914"/>
    </source>
</evidence>
<protein>
    <submittedName>
        <fullName evidence="1">Uncharacterized protein</fullName>
    </submittedName>
</protein>
<dbReference type="Proteomes" id="UP001443914">
    <property type="component" value="Unassembled WGS sequence"/>
</dbReference>
<accession>A0AAW1MN75</accession>
<name>A0AAW1MN75_SAPOF</name>
<organism evidence="1 2">
    <name type="scientific">Saponaria officinalis</name>
    <name type="common">Common soapwort</name>
    <name type="synonym">Lychnis saponaria</name>
    <dbReference type="NCBI Taxonomy" id="3572"/>
    <lineage>
        <taxon>Eukaryota</taxon>
        <taxon>Viridiplantae</taxon>
        <taxon>Streptophyta</taxon>
        <taxon>Embryophyta</taxon>
        <taxon>Tracheophyta</taxon>
        <taxon>Spermatophyta</taxon>
        <taxon>Magnoliopsida</taxon>
        <taxon>eudicotyledons</taxon>
        <taxon>Gunneridae</taxon>
        <taxon>Pentapetalae</taxon>
        <taxon>Caryophyllales</taxon>
        <taxon>Caryophyllaceae</taxon>
        <taxon>Caryophylleae</taxon>
        <taxon>Saponaria</taxon>
    </lineage>
</organism>
<dbReference type="AlphaFoldDB" id="A0AAW1MN75"/>
<comment type="caution">
    <text evidence="1">The sequence shown here is derived from an EMBL/GenBank/DDBJ whole genome shotgun (WGS) entry which is preliminary data.</text>
</comment>
<gene>
    <name evidence="1" type="ORF">RND81_02G167100</name>
</gene>